<sequence length="401" mass="44313">MLLSISSSSNSGTSPRYYYPALTTTFHLLFLLLILLFSSPSKAQFTPNFPLPLPTTHFGRDPNIILYKNEYYLFSTTTDLLYFRASDLSGPWRPAGSVLPAGKGSIIQDKGDPNQPWAPTVIQYNDTFYCFYCVSTINTQNSSIGVATSSSLDKGTKAWTDHGAIINTLSGANADIYPYNVSNAIDPSIIIDPTDNTQQAWLTFGSYWDDIFQVPLSADLLSVENADNPAATHLAFNVSFPAEEASWISYRAPWFYLWYSKGYCCGLDINNLPPAGDEYSIQVGRSLHVSGPYLDKQNVSLAEGGGSLVYGSNHNGQVYAPGSSGVVTTSSGRDVLYYHYLNLSIGVSDGDAIIGYNYLDYNDGWPTVSSRRYDDVRDVKSAGSHVLMTRYTLYLYIEEFR</sequence>
<dbReference type="eggNOG" id="ENOG502RADR">
    <property type="taxonomic scope" value="Eukaryota"/>
</dbReference>
<gene>
    <name evidence="12" type="ORF">TSTA_004740</name>
</gene>
<feature type="site" description="Important for catalytic activity, responsible for pKa modulation of the active site Glu and correct orientation of both the proton donor and substrate" evidence="10">
    <location>
        <position position="186"/>
    </location>
</feature>
<dbReference type="GeneID" id="8104458"/>
<evidence type="ECO:0000313" key="13">
    <source>
        <dbReference type="Proteomes" id="UP000001745"/>
    </source>
</evidence>
<dbReference type="OrthoDB" id="195678at2759"/>
<evidence type="ECO:0000256" key="1">
    <source>
        <dbReference type="ARBA" id="ARBA00000375"/>
    </source>
</evidence>
<evidence type="ECO:0000256" key="6">
    <source>
        <dbReference type="ARBA" id="ARBA00022801"/>
    </source>
</evidence>
<dbReference type="PIRSF" id="PIRSF026534">
    <property type="entry name" value="Endo_alpha-L-arabinosidase"/>
    <property type="match status" value="1"/>
</dbReference>
<evidence type="ECO:0000256" key="3">
    <source>
        <dbReference type="ARBA" id="ARBA00009865"/>
    </source>
</evidence>
<keyword evidence="5 11" id="KW-0732">Signal</keyword>
<name>B8MTM2_TALSN</name>
<keyword evidence="13" id="KW-1185">Reference proteome</keyword>
<dbReference type="Gene3D" id="2.115.10.20">
    <property type="entry name" value="Glycosyl hydrolase domain, family 43"/>
    <property type="match status" value="1"/>
</dbReference>
<feature type="active site" description="Proton acceptor" evidence="9">
    <location>
        <position position="61"/>
    </location>
</feature>
<dbReference type="Proteomes" id="UP000001745">
    <property type="component" value="Unassembled WGS sequence"/>
</dbReference>
<evidence type="ECO:0000256" key="2">
    <source>
        <dbReference type="ARBA" id="ARBA00004834"/>
    </source>
</evidence>
<keyword evidence="7 8" id="KW-0326">Glycosidase</keyword>
<evidence type="ECO:0000256" key="4">
    <source>
        <dbReference type="ARBA" id="ARBA00012586"/>
    </source>
</evidence>
<dbReference type="EMBL" id="EQ962660">
    <property type="protein sequence ID" value="EED12428.1"/>
    <property type="molecule type" value="Genomic_DNA"/>
</dbReference>
<evidence type="ECO:0000256" key="5">
    <source>
        <dbReference type="ARBA" id="ARBA00022729"/>
    </source>
</evidence>
<dbReference type="GO" id="GO:0046558">
    <property type="term" value="F:arabinan endo-1,5-alpha-L-arabinosidase activity"/>
    <property type="evidence" value="ECO:0007669"/>
    <property type="project" value="UniProtKB-EC"/>
</dbReference>
<dbReference type="OMA" id="VYGSNHG"/>
<dbReference type="STRING" id="441959.B8MTM2"/>
<dbReference type="PANTHER" id="PTHR43301:SF5">
    <property type="entry name" value="ARABINAN ENDO-1,5-ALPHA-L-ARABINOSIDASE D-RELATED"/>
    <property type="match status" value="1"/>
</dbReference>
<dbReference type="RefSeq" id="XP_002488082.1">
    <property type="nucleotide sequence ID" value="XM_002488037.1"/>
</dbReference>
<dbReference type="SUPFAM" id="SSF75005">
    <property type="entry name" value="Arabinanase/levansucrase/invertase"/>
    <property type="match status" value="1"/>
</dbReference>
<keyword evidence="6 8" id="KW-0378">Hydrolase</keyword>
<evidence type="ECO:0000313" key="12">
    <source>
        <dbReference type="EMBL" id="EED12428.1"/>
    </source>
</evidence>
<evidence type="ECO:0000256" key="7">
    <source>
        <dbReference type="ARBA" id="ARBA00023295"/>
    </source>
</evidence>
<dbReference type="InterPro" id="IPR050727">
    <property type="entry name" value="GH43_arabinanases"/>
</dbReference>
<organism evidence="12 13">
    <name type="scientific">Talaromyces stipitatus (strain ATCC 10500 / CBS 375.48 / QM 6759 / NRRL 1006)</name>
    <name type="common">Penicillium stipitatum</name>
    <dbReference type="NCBI Taxonomy" id="441959"/>
    <lineage>
        <taxon>Eukaryota</taxon>
        <taxon>Fungi</taxon>
        <taxon>Dikarya</taxon>
        <taxon>Ascomycota</taxon>
        <taxon>Pezizomycotina</taxon>
        <taxon>Eurotiomycetes</taxon>
        <taxon>Eurotiomycetidae</taxon>
        <taxon>Eurotiales</taxon>
        <taxon>Trichocomaceae</taxon>
        <taxon>Talaromyces</taxon>
        <taxon>Talaromyces sect. Talaromyces</taxon>
    </lineage>
</organism>
<dbReference type="AlphaFoldDB" id="B8MTM2"/>
<dbReference type="HOGENOM" id="CLU_009397_5_0_1"/>
<accession>B8MTM2</accession>
<feature type="chain" id="PRO_5002877686" description="Arabinan endo-1,5-alpha-L-arabinosidase" evidence="11">
    <location>
        <begin position="44"/>
        <end position="401"/>
    </location>
</feature>
<dbReference type="EC" id="3.2.1.99" evidence="4 8"/>
<evidence type="ECO:0000256" key="11">
    <source>
        <dbReference type="SAM" id="SignalP"/>
    </source>
</evidence>
<reference evidence="13" key="1">
    <citation type="journal article" date="2015" name="Genome Announc.">
        <title>Genome sequence of the AIDS-associated pathogen Penicillium marneffei (ATCC18224) and its near taxonomic relative Talaromyces stipitatus (ATCC10500).</title>
        <authorList>
            <person name="Nierman W.C."/>
            <person name="Fedorova-Abrams N.D."/>
            <person name="Andrianopoulos A."/>
        </authorList>
    </citation>
    <scope>NUCLEOTIDE SEQUENCE [LARGE SCALE GENOMIC DNA]</scope>
    <source>
        <strain evidence="13">ATCC 10500 / CBS 375.48 / QM 6759 / NRRL 1006</strain>
    </source>
</reference>
<dbReference type="PANTHER" id="PTHR43301">
    <property type="entry name" value="ARABINAN ENDO-1,5-ALPHA-L-ARABINOSIDASE"/>
    <property type="match status" value="1"/>
</dbReference>
<dbReference type="CDD" id="cd18831">
    <property type="entry name" value="GH43_AnAbnA-like"/>
    <property type="match status" value="1"/>
</dbReference>
<comment type="similarity">
    <text evidence="3 8">Belongs to the glycosyl hydrolase 43 family.</text>
</comment>
<proteinExistence type="inferred from homology"/>
<comment type="catalytic activity">
    <reaction evidence="1 8">
        <text>Endohydrolysis of (1-&gt;5)-alpha-arabinofuranosidic linkages in (1-&gt;5)-arabinans.</text>
        <dbReference type="EC" id="3.2.1.99"/>
    </reaction>
</comment>
<dbReference type="PhylomeDB" id="B8MTM2"/>
<dbReference type="InParanoid" id="B8MTM2"/>
<feature type="active site" description="Proton donor" evidence="9">
    <location>
        <position position="244"/>
    </location>
</feature>
<protein>
    <recommendedName>
        <fullName evidence="4 8">Arabinan endo-1,5-alpha-L-arabinosidase</fullName>
        <ecNumber evidence="4 8">3.2.1.99</ecNumber>
    </recommendedName>
</protein>
<evidence type="ECO:0000256" key="10">
    <source>
        <dbReference type="PIRSR" id="PIRSR606710-2"/>
    </source>
</evidence>
<dbReference type="GO" id="GO:0031222">
    <property type="term" value="P:arabinan catabolic process"/>
    <property type="evidence" value="ECO:0007669"/>
    <property type="project" value="UniProtKB-UniPathway"/>
</dbReference>
<dbReference type="InterPro" id="IPR006710">
    <property type="entry name" value="Glyco_hydro_43"/>
</dbReference>
<dbReference type="InterPro" id="IPR016840">
    <property type="entry name" value="Glyco_hydro_43_endo_a_Ara-ase"/>
</dbReference>
<dbReference type="UniPathway" id="UPA00667"/>
<feature type="signal peptide" evidence="11">
    <location>
        <begin position="1"/>
        <end position="43"/>
    </location>
</feature>
<dbReference type="InterPro" id="IPR023296">
    <property type="entry name" value="Glyco_hydro_beta-prop_sf"/>
</dbReference>
<comment type="pathway">
    <text evidence="2 8">Glycan metabolism; L-arabinan degradation.</text>
</comment>
<dbReference type="Pfam" id="PF04616">
    <property type="entry name" value="Glyco_hydro_43"/>
    <property type="match status" value="1"/>
</dbReference>
<dbReference type="VEuPathDB" id="FungiDB:TSTA_004740"/>
<evidence type="ECO:0000256" key="9">
    <source>
        <dbReference type="PIRSR" id="PIRSR606710-1"/>
    </source>
</evidence>
<evidence type="ECO:0000256" key="8">
    <source>
        <dbReference type="PIRNR" id="PIRNR026534"/>
    </source>
</evidence>